<protein>
    <submittedName>
        <fullName evidence="1">Uncharacterized protein</fullName>
    </submittedName>
</protein>
<evidence type="ECO:0000313" key="2">
    <source>
        <dbReference type="Proteomes" id="UP000095472"/>
    </source>
</evidence>
<sequence length="68" mass="6805">MTAPQNLGTQQTLPGAFGTPTQGVITAPNQGFPVVPESGINPDANVLTPQQGVVNPNPNILGTPAGSN</sequence>
<keyword evidence="2" id="KW-1185">Reference proteome</keyword>
<gene>
    <name evidence="1" type="ORF">BH720_000995</name>
</gene>
<dbReference type="EMBL" id="CP182909">
    <property type="protein sequence ID" value="XPM64630.1"/>
    <property type="molecule type" value="Genomic_DNA"/>
</dbReference>
<evidence type="ECO:0000313" key="1">
    <source>
        <dbReference type="EMBL" id="XPM64630.1"/>
    </source>
</evidence>
<accession>A0ACD5GUQ8</accession>
<name>A0ACD5GUQ8_9CYAN</name>
<proteinExistence type="predicted"/>
<dbReference type="Proteomes" id="UP000095472">
    <property type="component" value="Chromosome"/>
</dbReference>
<organism evidence="1 2">
    <name type="scientific">Desertifilum tharense IPPAS B-1220</name>
    <dbReference type="NCBI Taxonomy" id="1781255"/>
    <lineage>
        <taxon>Bacteria</taxon>
        <taxon>Bacillati</taxon>
        <taxon>Cyanobacteriota</taxon>
        <taxon>Cyanophyceae</taxon>
        <taxon>Desertifilales</taxon>
        <taxon>Desertifilaceae</taxon>
        <taxon>Desertifilum</taxon>
    </lineage>
</organism>
<reference evidence="1 2" key="1">
    <citation type="journal article" date="2016" name="Genome Announc.">
        <title>Draft Genome Sequence of the Thermotolerant Cyanobacterium Desertifilum sp. IPPAS B-1220.</title>
        <authorList>
            <person name="Mironov K.S."/>
            <person name="Sinetova M.A."/>
            <person name="Bolatkhan K."/>
            <person name="Zayadan B.K."/>
            <person name="Ustinova V.V."/>
            <person name="Kupriyanova E.V."/>
            <person name="Skrypnik A.N."/>
            <person name="Gogoleva N.E."/>
            <person name="Gogolev Y.V."/>
            <person name="Los D.A."/>
        </authorList>
    </citation>
    <scope>NUCLEOTIDE SEQUENCE [LARGE SCALE GENOMIC DNA]</scope>
    <source>
        <strain evidence="1 2">IPPAS B-1220</strain>
    </source>
</reference>